<keyword evidence="4" id="KW-0833">Ubl conjugation pathway</keyword>
<feature type="compositionally biased region" description="Basic and acidic residues" evidence="6">
    <location>
        <begin position="872"/>
        <end position="888"/>
    </location>
</feature>
<protein>
    <recommendedName>
        <fullName evidence="7">Ubiquitin-like protease family profile domain-containing protein</fullName>
    </recommendedName>
</protein>
<dbReference type="SUPFAM" id="SSF54001">
    <property type="entry name" value="Cysteine proteinases"/>
    <property type="match status" value="1"/>
</dbReference>
<dbReference type="PANTHER" id="PTHR46896">
    <property type="entry name" value="SENTRIN-SPECIFIC PROTEASE"/>
    <property type="match status" value="1"/>
</dbReference>
<gene>
    <name evidence="8" type="ORF">SLS63_012840</name>
</gene>
<dbReference type="InterPro" id="IPR041805">
    <property type="entry name" value="ASMase/PPN1_MPP"/>
</dbReference>
<evidence type="ECO:0000256" key="1">
    <source>
        <dbReference type="ARBA" id="ARBA00005234"/>
    </source>
</evidence>
<accession>A0ABR1NQA5</accession>
<feature type="compositionally biased region" description="Basic and acidic residues" evidence="6">
    <location>
        <begin position="1338"/>
        <end position="1348"/>
    </location>
</feature>
<comment type="similarity">
    <text evidence="1">Belongs to the peptidase C48 family.</text>
</comment>
<feature type="compositionally biased region" description="Basic and acidic residues" evidence="6">
    <location>
        <begin position="1194"/>
        <end position="1204"/>
    </location>
</feature>
<feature type="region of interest" description="Disordered" evidence="6">
    <location>
        <begin position="1186"/>
        <end position="1222"/>
    </location>
</feature>
<feature type="compositionally biased region" description="Polar residues" evidence="6">
    <location>
        <begin position="1452"/>
        <end position="1462"/>
    </location>
</feature>
<organism evidence="8 9">
    <name type="scientific">Diaporthe eres</name>
    <name type="common">Phomopsis oblonga</name>
    <dbReference type="NCBI Taxonomy" id="83184"/>
    <lineage>
        <taxon>Eukaryota</taxon>
        <taxon>Fungi</taxon>
        <taxon>Dikarya</taxon>
        <taxon>Ascomycota</taxon>
        <taxon>Pezizomycotina</taxon>
        <taxon>Sordariomycetes</taxon>
        <taxon>Sordariomycetidae</taxon>
        <taxon>Diaporthales</taxon>
        <taxon>Diaporthaceae</taxon>
        <taxon>Diaporthe</taxon>
        <taxon>Diaporthe eres species complex</taxon>
    </lineage>
</organism>
<feature type="compositionally biased region" description="Basic and acidic residues" evidence="6">
    <location>
        <begin position="1405"/>
        <end position="1418"/>
    </location>
</feature>
<evidence type="ECO:0000256" key="3">
    <source>
        <dbReference type="ARBA" id="ARBA00022670"/>
    </source>
</evidence>
<dbReference type="InterPro" id="IPR051947">
    <property type="entry name" value="Sentrin-specific_protease"/>
</dbReference>
<dbReference type="InterPro" id="IPR029052">
    <property type="entry name" value="Metallo-depent_PP-like"/>
</dbReference>
<comment type="caution">
    <text evidence="8">The sequence shown here is derived from an EMBL/GenBank/DDBJ whole genome shotgun (WGS) entry which is preliminary data.</text>
</comment>
<evidence type="ECO:0000313" key="8">
    <source>
        <dbReference type="EMBL" id="KAK7711003.1"/>
    </source>
</evidence>
<feature type="compositionally biased region" description="Basic and acidic residues" evidence="6">
    <location>
        <begin position="660"/>
        <end position="671"/>
    </location>
</feature>
<keyword evidence="2" id="KW-0597">Phosphoprotein</keyword>
<feature type="compositionally biased region" description="Low complexity" evidence="6">
    <location>
        <begin position="644"/>
        <end position="655"/>
    </location>
</feature>
<feature type="compositionally biased region" description="Polar residues" evidence="6">
    <location>
        <begin position="620"/>
        <end position="638"/>
    </location>
</feature>
<reference evidence="8 9" key="1">
    <citation type="submission" date="2024-02" db="EMBL/GenBank/DDBJ databases">
        <title>De novo assembly and annotation of 12 fungi associated with fruit tree decline syndrome in Ontario, Canada.</title>
        <authorList>
            <person name="Sulman M."/>
            <person name="Ellouze W."/>
            <person name="Ilyukhin E."/>
        </authorList>
    </citation>
    <scope>NUCLEOTIDE SEQUENCE [LARGE SCALE GENOMIC DNA]</scope>
    <source>
        <strain evidence="8 9">M169</strain>
    </source>
</reference>
<feature type="compositionally biased region" description="Basic residues" evidence="6">
    <location>
        <begin position="672"/>
        <end position="685"/>
    </location>
</feature>
<keyword evidence="3" id="KW-0645">Protease</keyword>
<dbReference type="InterPro" id="IPR038765">
    <property type="entry name" value="Papain-like_cys_pep_sf"/>
</dbReference>
<feature type="region of interest" description="Disordered" evidence="6">
    <location>
        <begin position="872"/>
        <end position="1016"/>
    </location>
</feature>
<dbReference type="PANTHER" id="PTHR46896:SF3">
    <property type="entry name" value="FI06413P-RELATED"/>
    <property type="match status" value="1"/>
</dbReference>
<feature type="compositionally biased region" description="Polar residues" evidence="6">
    <location>
        <begin position="1486"/>
        <end position="1498"/>
    </location>
</feature>
<evidence type="ECO:0000256" key="4">
    <source>
        <dbReference type="ARBA" id="ARBA00022786"/>
    </source>
</evidence>
<feature type="compositionally biased region" description="Polar residues" evidence="6">
    <location>
        <begin position="978"/>
        <end position="996"/>
    </location>
</feature>
<dbReference type="Proteomes" id="UP001430848">
    <property type="component" value="Unassembled WGS sequence"/>
</dbReference>
<feature type="compositionally biased region" description="Acidic residues" evidence="6">
    <location>
        <begin position="1466"/>
        <end position="1475"/>
    </location>
</feature>
<feature type="region of interest" description="Disordered" evidence="6">
    <location>
        <begin position="584"/>
        <end position="697"/>
    </location>
</feature>
<feature type="compositionally biased region" description="Basic and acidic residues" evidence="6">
    <location>
        <begin position="1526"/>
        <end position="1538"/>
    </location>
</feature>
<feature type="compositionally biased region" description="Polar residues" evidence="6">
    <location>
        <begin position="926"/>
        <end position="935"/>
    </location>
</feature>
<dbReference type="SUPFAM" id="SSF56300">
    <property type="entry name" value="Metallo-dependent phosphatases"/>
    <property type="match status" value="1"/>
</dbReference>
<evidence type="ECO:0000256" key="5">
    <source>
        <dbReference type="ARBA" id="ARBA00022801"/>
    </source>
</evidence>
<feature type="region of interest" description="Disordered" evidence="6">
    <location>
        <begin position="543"/>
        <end position="563"/>
    </location>
</feature>
<dbReference type="Pfam" id="PF02902">
    <property type="entry name" value="Peptidase_C48"/>
    <property type="match status" value="1"/>
</dbReference>
<keyword evidence="5" id="KW-0378">Hydrolase</keyword>
<feature type="domain" description="Ubiquitin-like protease family profile" evidence="7">
    <location>
        <begin position="1033"/>
        <end position="1294"/>
    </location>
</feature>
<dbReference type="InterPro" id="IPR003653">
    <property type="entry name" value="Peptidase_C48_C"/>
</dbReference>
<feature type="compositionally biased region" description="Polar residues" evidence="6">
    <location>
        <begin position="889"/>
        <end position="899"/>
    </location>
</feature>
<keyword evidence="9" id="KW-1185">Reference proteome</keyword>
<evidence type="ECO:0000256" key="2">
    <source>
        <dbReference type="ARBA" id="ARBA00022553"/>
    </source>
</evidence>
<dbReference type="CDD" id="cd00842">
    <property type="entry name" value="MPP_ASMase"/>
    <property type="match status" value="1"/>
</dbReference>
<feature type="compositionally biased region" description="Basic residues" evidence="6">
    <location>
        <begin position="1548"/>
        <end position="1562"/>
    </location>
</feature>
<feature type="compositionally biased region" description="Basic residues" evidence="6">
    <location>
        <begin position="1205"/>
        <end position="1218"/>
    </location>
</feature>
<feature type="region of interest" description="Disordered" evidence="6">
    <location>
        <begin position="772"/>
        <end position="792"/>
    </location>
</feature>
<sequence>MRPQYPLLAVVAATEATLPGEAFYVVPTAFPTSVYSSYYGPTQEPQPAIYDPVLNITFPLNLTDPSTIPTEDLDPVLYPVPAANLSETASAAIISAAVAQILDIISANNSGLAGNCSKCVAALSVAKLAASLAPANVPDAMVALCQATGFGSNSSCQTTYEAGSFGAVWTQLLVKADVAGLDGQYICSSSSTKFCSAPPVIPVKAKFPKERPVDTSIPMRSGKRAKVFHLSDMHLAQLSQAFVENVEDALLQMFKAYIGGPIYTALGNHDTSPENNDAPHKIDNDGPLSKQFSWNYDHISQLWEHYGWINSSTQAEAALHYGAYAVTHPLGVRIITLNSDFYYQGNYYAFLNVADPDYSGIFTFLIDELQKAEDAGQRAYIIGHVLTGWDGTNPTPGGSDYFYQIVERYSPHVIAGVFFGHTHEDQAFIYYSNNGTNQSAENAIANAWVGPSLTPLTNINSGYRMYEIDTGSFEVMDAYTFYSDVSKFPLLEGSGPTWEVPDREKSLRLPQLFVQADDSAPRPHKAVKTDHVVEAGLANPIERYRSDKNSFPDYGKPGDANMNDRLKKISQNFAFGNWLNGRISQPDAPAKTQKRVNDFAHENTPKRPRTEDDTSHEVHSTPSSSGQPERSVAASSAQRKGAHDALSLRSSADRSANGRGLEEYRSTEHRVGVGKHSRQRRKDKARRSSDGLVDGGAEACSQKTNLSARYKSRNNLLSLRSPSDDPIQDDEELEVTNGPVSRASVINGRPNVKTATGNAVYTASKFTSVVDESDDELSADQPAHTNPRSQKQIGKPIDDLVWLTPKTSKVTHISHARNSMTVKIAKSLDATAELKTGVSGIAVRDNMNIDTLDKEMDNKLLQVVDFNEKKAKKVPDTDVQYLEHKESTSNRSNPKSSARSAGLVTPHSQQTVDRRPIRVQMRAENPGSTEGSTRTKVFAHDATSLTPEQERKLREDFGDDSQSECQPRRIARNEERWQTPSRAGTSQPELRSQRNLRSAGPKPKSPSPAVERWTDKHPDWADGWKTDLVYERTVVGKSDVERLDEGQLLNDGIISFYLKFLHKQLEDRDEQLAKKVYCFNSFFWEKLKPKRGAVNYEGVKNWTAKVDLLSFDYIIVPINEHAHWYVAIICNARELLSSQETASEADEPGSDKPQDQAEGVPEDEVSEVMANDTMKKIAVDVSHISIEDEPAETASKEQEDDRRTAAAKKTKAPKKGNPRKYDPKATRVITLDSLDGTHSAVSTALKIYLQHEIEAKKGLRVEAPATIGMSARDIPTQPNFTDCGVYLLGYMREFMKDPDKFATNILQREERTWNFDAPTLRGEIRDLIFKLQKEYQQDQERMRRERAQVKRQKPKQQGLAMTPGLPSRSSDEPPLRESPAPPPGSAANSRQVTPVPAERSLSRPAIDRDIRPAQEKPQPHLPPPTAGDTSVNINNVSMIVNVDESIEETKARSPSITPTSKPVDSIELDSGDDAPEQLAAREAPSTRHTPQNASTRTATPGAAYDDRKFLPPLSSSSAQSSPGKAEPSKRSVNREGLDVVRTAGSHLGSKHARKHGAGKGKVMKSEVIPSSSEEEAGGKEVKKKKKKSPTIDLTLE</sequence>
<dbReference type="Gene3D" id="3.40.395.10">
    <property type="entry name" value="Adenoviral Proteinase, Chain A"/>
    <property type="match status" value="1"/>
</dbReference>
<feature type="region of interest" description="Disordered" evidence="6">
    <location>
        <begin position="1338"/>
        <end position="1596"/>
    </location>
</feature>
<dbReference type="PROSITE" id="PS50600">
    <property type="entry name" value="ULP_PROTEASE"/>
    <property type="match status" value="1"/>
</dbReference>
<evidence type="ECO:0000313" key="9">
    <source>
        <dbReference type="Proteomes" id="UP001430848"/>
    </source>
</evidence>
<feature type="compositionally biased region" description="Low complexity" evidence="6">
    <location>
        <begin position="1430"/>
        <end position="1442"/>
    </location>
</feature>
<evidence type="ECO:0000256" key="6">
    <source>
        <dbReference type="SAM" id="MobiDB-lite"/>
    </source>
</evidence>
<feature type="compositionally biased region" description="Basic and acidic residues" evidence="6">
    <location>
        <begin position="595"/>
        <end position="619"/>
    </location>
</feature>
<feature type="region of interest" description="Disordered" evidence="6">
    <location>
        <begin position="1139"/>
        <end position="1165"/>
    </location>
</feature>
<evidence type="ECO:0000259" key="7">
    <source>
        <dbReference type="PROSITE" id="PS50600"/>
    </source>
</evidence>
<proteinExistence type="inferred from homology"/>
<name>A0ABR1NQA5_DIAER</name>
<feature type="compositionally biased region" description="Polar residues" evidence="6">
    <location>
        <begin position="783"/>
        <end position="792"/>
    </location>
</feature>
<dbReference type="EMBL" id="JAKNSF020000152">
    <property type="protein sequence ID" value="KAK7711003.1"/>
    <property type="molecule type" value="Genomic_DNA"/>
</dbReference>